<dbReference type="OrthoDB" id="702555at2"/>
<sequence length="226" mass="26742">MDKTCINTKTYSGYLDQHDFIARYLFIRNRINNSFTRDELAFLLGKTPYFIIDYEELSGSTKLGLSELDILCRILKRGSYETLVLDRTFGKIDISYEKRMIRVIQKEYTQKLVYEFIHPWTSGGTSKSLKAEEPKYDFTDVERESKKLIKNEIARLIDAGFFTEKKTPLEIYERIWSTFRYCSDAWSAIFIKDIVYHFIREGKLTHKYLNGHLSYQNNSKIPPVKM</sequence>
<evidence type="ECO:0000313" key="2">
    <source>
        <dbReference type="Proteomes" id="UP000291117"/>
    </source>
</evidence>
<dbReference type="Proteomes" id="UP000291117">
    <property type="component" value="Unassembled WGS sequence"/>
</dbReference>
<dbReference type="AlphaFoldDB" id="A0A4R0N574"/>
<evidence type="ECO:0000313" key="1">
    <source>
        <dbReference type="EMBL" id="TCC95025.1"/>
    </source>
</evidence>
<gene>
    <name evidence="1" type="ORF">EZ444_16085</name>
</gene>
<dbReference type="EMBL" id="SJSM01000010">
    <property type="protein sequence ID" value="TCC95025.1"/>
    <property type="molecule type" value="Genomic_DNA"/>
</dbReference>
<organism evidence="1 2">
    <name type="scientific">Pedobacter hiemivivus</name>
    <dbReference type="NCBI Taxonomy" id="2530454"/>
    <lineage>
        <taxon>Bacteria</taxon>
        <taxon>Pseudomonadati</taxon>
        <taxon>Bacteroidota</taxon>
        <taxon>Sphingobacteriia</taxon>
        <taxon>Sphingobacteriales</taxon>
        <taxon>Sphingobacteriaceae</taxon>
        <taxon>Pedobacter</taxon>
    </lineage>
</organism>
<comment type="caution">
    <text evidence="1">The sequence shown here is derived from an EMBL/GenBank/DDBJ whole genome shotgun (WGS) entry which is preliminary data.</text>
</comment>
<proteinExistence type="predicted"/>
<dbReference type="RefSeq" id="WP_131610173.1">
    <property type="nucleotide sequence ID" value="NZ_SJSM01000010.1"/>
</dbReference>
<keyword evidence="2" id="KW-1185">Reference proteome</keyword>
<name>A0A4R0N574_9SPHI</name>
<reference evidence="1 2" key="1">
    <citation type="submission" date="2019-02" db="EMBL/GenBank/DDBJ databases">
        <title>Pedobacter sp. RP-3-8 sp. nov., isolated from Arctic soil.</title>
        <authorList>
            <person name="Dahal R.H."/>
        </authorList>
    </citation>
    <scope>NUCLEOTIDE SEQUENCE [LARGE SCALE GENOMIC DNA]</scope>
    <source>
        <strain evidence="1 2">RP-3-8</strain>
    </source>
</reference>
<protein>
    <submittedName>
        <fullName evidence="1">Uncharacterized protein</fullName>
    </submittedName>
</protein>
<accession>A0A4R0N574</accession>